<dbReference type="InterPro" id="IPR006439">
    <property type="entry name" value="HAD-SF_hydro_IA"/>
</dbReference>
<dbReference type="Gene3D" id="1.10.150.240">
    <property type="entry name" value="Putative phosphatase, domain 2"/>
    <property type="match status" value="1"/>
</dbReference>
<feature type="region of interest" description="Disordered" evidence="1">
    <location>
        <begin position="1"/>
        <end position="27"/>
    </location>
</feature>
<dbReference type="SFLD" id="SFLDS00003">
    <property type="entry name" value="Haloacid_Dehalogenase"/>
    <property type="match status" value="1"/>
</dbReference>
<feature type="compositionally biased region" description="Polar residues" evidence="1">
    <location>
        <begin position="9"/>
        <end position="18"/>
    </location>
</feature>
<sequence>MPDPLDTAQPAQPAQNPRVSHVAGSRAGASPASVTALPAAVLWDMDGTLIDSEPFWIAAELELAAAHGAVWTHADGLAMVGNPMTTSAAALRSRGVDLSDAEISAFLNVRVAAGVAAGTPWQPGAQEMLAALVAAKVPMALVTSSHRELAEPFVRSAGVFDVSVCGDEVARPKPDPEPYLTAAALLGVDIADCVAVEDSPAGIASASASGAHVIAVEVMVGLEPRPGVSRVRSLADVTLDDLGRVLGGELLVPREVDSV</sequence>
<proteinExistence type="predicted"/>
<dbReference type="InterPro" id="IPR023198">
    <property type="entry name" value="PGP-like_dom2"/>
</dbReference>
<evidence type="ECO:0000256" key="1">
    <source>
        <dbReference type="SAM" id="MobiDB-lite"/>
    </source>
</evidence>
<dbReference type="InterPro" id="IPR023214">
    <property type="entry name" value="HAD_sf"/>
</dbReference>
<name>A0ABY5L1A3_9CELL</name>
<dbReference type="InterPro" id="IPR051806">
    <property type="entry name" value="HAD-like_SPP"/>
</dbReference>
<dbReference type="Gene3D" id="3.40.50.1000">
    <property type="entry name" value="HAD superfamily/HAD-like"/>
    <property type="match status" value="1"/>
</dbReference>
<gene>
    <name evidence="2" type="ORF">NP064_06645</name>
</gene>
<protein>
    <submittedName>
        <fullName evidence="2">HAD family phosphatase</fullName>
    </submittedName>
</protein>
<keyword evidence="3" id="KW-1185">Reference proteome</keyword>
<accession>A0ABY5L1A3</accession>
<reference evidence="2 3" key="1">
    <citation type="submission" date="2022-07" db="EMBL/GenBank/DDBJ databases">
        <title>Novel species in genus cellulomonas.</title>
        <authorList>
            <person name="Ye L."/>
        </authorList>
    </citation>
    <scope>NUCLEOTIDE SEQUENCE [LARGE SCALE GENOMIC DNA]</scope>
    <source>
        <strain evidence="3">zg-Y338</strain>
    </source>
</reference>
<dbReference type="Proteomes" id="UP001316189">
    <property type="component" value="Chromosome"/>
</dbReference>
<dbReference type="SUPFAM" id="SSF56784">
    <property type="entry name" value="HAD-like"/>
    <property type="match status" value="1"/>
</dbReference>
<dbReference type="SFLD" id="SFLDG01129">
    <property type="entry name" value="C1.5:_HAD__Beta-PGM__Phosphata"/>
    <property type="match status" value="1"/>
</dbReference>
<evidence type="ECO:0000313" key="3">
    <source>
        <dbReference type="Proteomes" id="UP001316189"/>
    </source>
</evidence>
<dbReference type="PANTHER" id="PTHR43481">
    <property type="entry name" value="FRUCTOSE-1-PHOSPHATE PHOSPHATASE"/>
    <property type="match status" value="1"/>
</dbReference>
<organism evidence="2 3">
    <name type="scientific">Cellulomonas chengniuliangii</name>
    <dbReference type="NCBI Taxonomy" id="2968084"/>
    <lineage>
        <taxon>Bacteria</taxon>
        <taxon>Bacillati</taxon>
        <taxon>Actinomycetota</taxon>
        <taxon>Actinomycetes</taxon>
        <taxon>Micrococcales</taxon>
        <taxon>Cellulomonadaceae</taxon>
        <taxon>Cellulomonas</taxon>
    </lineage>
</organism>
<dbReference type="CDD" id="cd07505">
    <property type="entry name" value="HAD_BPGM-like"/>
    <property type="match status" value="1"/>
</dbReference>
<dbReference type="EMBL" id="CP101988">
    <property type="protein sequence ID" value="UUI76561.1"/>
    <property type="molecule type" value="Genomic_DNA"/>
</dbReference>
<dbReference type="NCBIfam" id="TIGR01509">
    <property type="entry name" value="HAD-SF-IA-v3"/>
    <property type="match status" value="1"/>
</dbReference>
<dbReference type="Pfam" id="PF00702">
    <property type="entry name" value="Hydrolase"/>
    <property type="match status" value="1"/>
</dbReference>
<dbReference type="PANTHER" id="PTHR43481:SF4">
    <property type="entry name" value="GLYCEROL-1-PHOSPHATE PHOSPHOHYDROLASE 1-RELATED"/>
    <property type="match status" value="1"/>
</dbReference>
<dbReference type="RefSeq" id="WP_227568843.1">
    <property type="nucleotide sequence ID" value="NZ_CP101988.1"/>
</dbReference>
<dbReference type="InterPro" id="IPR036412">
    <property type="entry name" value="HAD-like_sf"/>
</dbReference>
<evidence type="ECO:0000313" key="2">
    <source>
        <dbReference type="EMBL" id="UUI76561.1"/>
    </source>
</evidence>